<dbReference type="AlphaFoldDB" id="A0A0E3QK24"/>
<dbReference type="InterPro" id="IPR036259">
    <property type="entry name" value="MFS_trans_sf"/>
</dbReference>
<feature type="transmembrane region" description="Helical" evidence="1">
    <location>
        <begin position="240"/>
        <end position="259"/>
    </location>
</feature>
<reference evidence="3 4" key="1">
    <citation type="submission" date="2014-07" db="EMBL/GenBank/DDBJ databases">
        <title>Methanogenic archaea and the global carbon cycle.</title>
        <authorList>
            <person name="Henriksen J.R."/>
            <person name="Luke J."/>
            <person name="Reinhart S."/>
            <person name="Benedict M.N."/>
            <person name="Youngblut N.D."/>
            <person name="Metcalf M.E."/>
            <person name="Whitaker R.J."/>
            <person name="Metcalf W.W."/>
        </authorList>
    </citation>
    <scope>NUCLEOTIDE SEQUENCE [LARGE SCALE GENOMIC DNA]</scope>
    <source>
        <strain evidence="3 4">Wiesmoor</strain>
    </source>
</reference>
<evidence type="ECO:0000256" key="1">
    <source>
        <dbReference type="SAM" id="Phobius"/>
    </source>
</evidence>
<feature type="transmembrane region" description="Helical" evidence="1">
    <location>
        <begin position="187"/>
        <end position="207"/>
    </location>
</feature>
<name>A0A0E3QK24_METBA</name>
<organism evidence="3 4">
    <name type="scientific">Methanosarcina barkeri str. Wiesmoor</name>
    <dbReference type="NCBI Taxonomy" id="1434109"/>
    <lineage>
        <taxon>Archaea</taxon>
        <taxon>Methanobacteriati</taxon>
        <taxon>Methanobacteriota</taxon>
        <taxon>Stenosarchaea group</taxon>
        <taxon>Methanomicrobia</taxon>
        <taxon>Methanosarcinales</taxon>
        <taxon>Methanosarcinaceae</taxon>
        <taxon>Methanosarcina</taxon>
    </lineage>
</organism>
<dbReference type="CDD" id="cd17324">
    <property type="entry name" value="MFS_NepI_like"/>
    <property type="match status" value="1"/>
</dbReference>
<dbReference type="PANTHER" id="PTHR42910:SF1">
    <property type="entry name" value="MAJOR FACILITATOR SUPERFAMILY (MFS) PROFILE DOMAIN-CONTAINING PROTEIN"/>
    <property type="match status" value="1"/>
</dbReference>
<dbReference type="SUPFAM" id="SSF103473">
    <property type="entry name" value="MFS general substrate transporter"/>
    <property type="match status" value="1"/>
</dbReference>
<feature type="domain" description="Major facilitator superfamily (MFS) profile" evidence="2">
    <location>
        <begin position="35"/>
        <end position="411"/>
    </location>
</feature>
<dbReference type="Gene3D" id="1.20.1250.20">
    <property type="entry name" value="MFS general substrate transporter like domains"/>
    <property type="match status" value="1"/>
</dbReference>
<feature type="transmembrane region" description="Helical" evidence="1">
    <location>
        <begin position="72"/>
        <end position="93"/>
    </location>
</feature>
<keyword evidence="1" id="KW-1133">Transmembrane helix</keyword>
<accession>A0A0E3QK24</accession>
<dbReference type="EMBL" id="CP009526">
    <property type="protein sequence ID" value="AKB49848.1"/>
    <property type="molecule type" value="Genomic_DNA"/>
</dbReference>
<feature type="transmembrane region" description="Helical" evidence="1">
    <location>
        <begin position="105"/>
        <end position="125"/>
    </location>
</feature>
<dbReference type="Pfam" id="PF07690">
    <property type="entry name" value="MFS_1"/>
    <property type="match status" value="1"/>
</dbReference>
<dbReference type="PANTHER" id="PTHR42910">
    <property type="entry name" value="TRANSPORTER SCO4007-RELATED"/>
    <property type="match status" value="1"/>
</dbReference>
<dbReference type="KEGG" id="mbw:MSBRW_0595"/>
<dbReference type="HOGENOM" id="CLU_001265_23_0_2"/>
<evidence type="ECO:0000259" key="2">
    <source>
        <dbReference type="PROSITE" id="PS50850"/>
    </source>
</evidence>
<sequence length="412" mass="43868">MLDRRKLHYMSEEINYYSKKDTFQTGNVSEPGKGLVFAMACACGIAVANIYYNQPMLGVITRSFPGELAPSLIPTATQLGYAIGLLLLVPLGDLIERRRLIVSQFLVLALSLLFAAAASTGWALLSASLCIGFTASVTQQIIPAAASLASDNRRGAIIGSVMSGLLSGMLLSRILAGFIATNYGWRAMFWLGIPLVLAGAAAMALLLPLSHPVTSMNYGSLLRSLLQLWREESRLRRATFIQGLLFAVFSAFWTILALHLEQPPFHLGADVAGLFGILGMVGVLAAPIAGRLADRRGPGQVVSTGAFAALLAWLILAGWNSLAGLVFGVMLLDFGMQSAMVANQQVIYGLKPQARNRVNSLFMVGMFIGGSLGSGGAMLAWKIADWKGVAVSAIAVALTAFLVPLLLQRNHS</sequence>
<protein>
    <submittedName>
        <fullName evidence="3">MFS permease</fullName>
    </submittedName>
</protein>
<feature type="transmembrane region" description="Helical" evidence="1">
    <location>
        <begin position="271"/>
        <end position="289"/>
    </location>
</feature>
<keyword evidence="1" id="KW-0812">Transmembrane</keyword>
<dbReference type="Proteomes" id="UP000033038">
    <property type="component" value="Chromosome"/>
</dbReference>
<feature type="transmembrane region" description="Helical" evidence="1">
    <location>
        <begin position="156"/>
        <end position="181"/>
    </location>
</feature>
<dbReference type="GO" id="GO:0022857">
    <property type="term" value="F:transmembrane transporter activity"/>
    <property type="evidence" value="ECO:0007669"/>
    <property type="project" value="InterPro"/>
</dbReference>
<keyword evidence="1" id="KW-0472">Membrane</keyword>
<feature type="transmembrane region" description="Helical" evidence="1">
    <location>
        <begin position="389"/>
        <end position="407"/>
    </location>
</feature>
<proteinExistence type="predicted"/>
<evidence type="ECO:0000313" key="3">
    <source>
        <dbReference type="EMBL" id="AKB49848.1"/>
    </source>
</evidence>
<evidence type="ECO:0000313" key="4">
    <source>
        <dbReference type="Proteomes" id="UP000033038"/>
    </source>
</evidence>
<dbReference type="InterPro" id="IPR011701">
    <property type="entry name" value="MFS"/>
</dbReference>
<feature type="transmembrane region" description="Helical" evidence="1">
    <location>
        <begin position="360"/>
        <end position="383"/>
    </location>
</feature>
<dbReference type="PATRIC" id="fig|1434109.4.peg.724"/>
<dbReference type="PROSITE" id="PS50850">
    <property type="entry name" value="MFS"/>
    <property type="match status" value="1"/>
</dbReference>
<gene>
    <name evidence="3" type="ORF">MSBRW_0595</name>
</gene>
<dbReference type="InterPro" id="IPR020846">
    <property type="entry name" value="MFS_dom"/>
</dbReference>
<feature type="transmembrane region" description="Helical" evidence="1">
    <location>
        <begin position="34"/>
        <end position="52"/>
    </location>
</feature>